<dbReference type="GO" id="GO:2000234">
    <property type="term" value="P:positive regulation of rRNA processing"/>
    <property type="evidence" value="ECO:0007669"/>
    <property type="project" value="TreeGrafter"/>
</dbReference>
<keyword evidence="5" id="KW-0677">Repeat</keyword>
<keyword evidence="7" id="KW-0539">Nucleus</keyword>
<evidence type="ECO:0000256" key="1">
    <source>
        <dbReference type="ARBA" id="ARBA00004604"/>
    </source>
</evidence>
<sequence>MAGKEDKAKKRKRDVAEAVARSKRHRTEKKEQKKGSRRDSTALTNGNNPEVEGRQDDGPRELELNREFDNGEAGWRISKPIGGRMLDIDPILTDDEQHLIIAYHTSVQVYSAADSLLVRRIPITTLSSSESVATEESDFIVAMKRSIQNPNFLWVLTLSGQVFHIDWTRASTAPKGFSTSTRKAHDMAVASSSSDASGDALLVLETDDNGYANLNVYAGTTKDSVQPQNVFSMKAPDHGFMCLSANTNGQVVCGALGDRLFIASWESLDKEHCETFSFKVPDMIASLDVRVEDRTNKHLKNKQSYPGSNVVVDVVVGGARGAIYRYSDLLAGLHSPEKAKAAKKDLLQAQKYHWHRRAVHAVKWSRDGNYLISGGSEDTLVIWQLDTGHKNFLPHLSGVVENIVVSPRGSSYVVHLDDNSTMVLSTAELKPTAYVSGIQSATTYVTMPKDLLVRRQWAMAGSMRRKIPVAINPTDASRLHVCVGPGQQATLTGDYSAPLLQTIDLQSFTSVSTQALTRTNPTDMNVNAEGKPPSEPRITHISYSNNGKWLASVDEWQPSDNEADNVNGDQKEQFTRERLEVFLKFWEVKEDGTLSLVSRINGPHSSTSPEKVLDLASSPAASCFATLGGDAKLRLWRSRTHKGRDTAAKEQVDVVSWANSLVVPLSDMVSEDVMIEDEDNPAPVSAPRKGCIEFSEDGSTLFAAYGTEENGAVNIIDVASGDVIDSIEGLWKGDLQAIGVVSPYLIVLSDELRVFDIVSDELRYAIQIPSDLGTKDLLSLAVDRETGHFAVSLPIGRASSIGIFDPENPEPLLVRSTPQQIISLVSSPNSSGFVAIDDAAQVWTIAEGSDPSSISALQPLEDLRLEEGAVAQINGAPDGSRELTMTLGDDGEASDEEQAADADVAMGDEDDEDDSRPRVIPQQALTDIFDAAPNYQAANVEDLFYKVVALTQQTR</sequence>
<evidence type="ECO:0000313" key="10">
    <source>
        <dbReference type="EMBL" id="KAK0384074.1"/>
    </source>
</evidence>
<keyword evidence="2" id="KW-0690">Ribosome biogenesis</keyword>
<dbReference type="PANTHER" id="PTHR44215:SF1">
    <property type="entry name" value="WD REPEAT-CONTAINING PROTEIN 75"/>
    <property type="match status" value="1"/>
</dbReference>
<dbReference type="GO" id="GO:0045943">
    <property type="term" value="P:positive regulation of transcription by RNA polymerase I"/>
    <property type="evidence" value="ECO:0007669"/>
    <property type="project" value="InterPro"/>
</dbReference>
<feature type="compositionally biased region" description="Acidic residues" evidence="9">
    <location>
        <begin position="889"/>
        <end position="914"/>
    </location>
</feature>
<dbReference type="GO" id="GO:0003723">
    <property type="term" value="F:RNA binding"/>
    <property type="evidence" value="ECO:0007669"/>
    <property type="project" value="InterPro"/>
</dbReference>
<dbReference type="SUPFAM" id="SSF50978">
    <property type="entry name" value="WD40 repeat-like"/>
    <property type="match status" value="1"/>
</dbReference>
<feature type="compositionally biased region" description="Basic and acidic residues" evidence="9">
    <location>
        <begin position="51"/>
        <end position="60"/>
    </location>
</feature>
<dbReference type="InterPro" id="IPR015943">
    <property type="entry name" value="WD40/YVTN_repeat-like_dom_sf"/>
</dbReference>
<evidence type="ECO:0000256" key="2">
    <source>
        <dbReference type="ARBA" id="ARBA00022517"/>
    </source>
</evidence>
<name>A0AA39GBS6_SARSR</name>
<organism evidence="10 11">
    <name type="scientific">Sarocladium strictum</name>
    <name type="common">Black bundle disease fungus</name>
    <name type="synonym">Acremonium strictum</name>
    <dbReference type="NCBI Taxonomy" id="5046"/>
    <lineage>
        <taxon>Eukaryota</taxon>
        <taxon>Fungi</taxon>
        <taxon>Dikarya</taxon>
        <taxon>Ascomycota</taxon>
        <taxon>Pezizomycotina</taxon>
        <taxon>Sordariomycetes</taxon>
        <taxon>Hypocreomycetidae</taxon>
        <taxon>Hypocreales</taxon>
        <taxon>Sarocladiaceae</taxon>
        <taxon>Sarocladium</taxon>
    </lineage>
</organism>
<evidence type="ECO:0000256" key="4">
    <source>
        <dbReference type="ARBA" id="ARBA00022574"/>
    </source>
</evidence>
<evidence type="ECO:0000256" key="7">
    <source>
        <dbReference type="ARBA" id="ARBA00023242"/>
    </source>
</evidence>
<dbReference type="Gene3D" id="2.130.10.10">
    <property type="entry name" value="YVTN repeat-like/Quinoprotein amine dehydrogenase"/>
    <property type="match status" value="2"/>
</dbReference>
<evidence type="ECO:0000313" key="11">
    <source>
        <dbReference type="Proteomes" id="UP001175261"/>
    </source>
</evidence>
<dbReference type="InterPro" id="IPR053826">
    <property type="entry name" value="WDR75"/>
</dbReference>
<feature type="compositionally biased region" description="Basic and acidic residues" evidence="9">
    <location>
        <begin position="28"/>
        <end position="40"/>
    </location>
</feature>
<keyword evidence="11" id="KW-1185">Reference proteome</keyword>
<reference evidence="10" key="1">
    <citation type="submission" date="2022-10" db="EMBL/GenBank/DDBJ databases">
        <title>Determination and structural analysis of whole genome sequence of Sarocladium strictum F4-1.</title>
        <authorList>
            <person name="Hu L."/>
            <person name="Jiang Y."/>
        </authorList>
    </citation>
    <scope>NUCLEOTIDE SEQUENCE</scope>
    <source>
        <strain evidence="10">F4-1</strain>
    </source>
</reference>
<keyword evidence="3" id="KW-0698">rRNA processing</keyword>
<feature type="region of interest" description="Disordered" evidence="9">
    <location>
        <begin position="1"/>
        <end position="60"/>
    </location>
</feature>
<evidence type="ECO:0000256" key="3">
    <source>
        <dbReference type="ARBA" id="ARBA00022552"/>
    </source>
</evidence>
<evidence type="ECO:0000256" key="9">
    <source>
        <dbReference type="SAM" id="MobiDB-lite"/>
    </source>
</evidence>
<dbReference type="GO" id="GO:0032040">
    <property type="term" value="C:small-subunit processome"/>
    <property type="evidence" value="ECO:0007669"/>
    <property type="project" value="InterPro"/>
</dbReference>
<dbReference type="SMART" id="SM00320">
    <property type="entry name" value="WD40"/>
    <property type="match status" value="3"/>
</dbReference>
<evidence type="ECO:0000256" key="6">
    <source>
        <dbReference type="ARBA" id="ARBA00023163"/>
    </source>
</evidence>
<dbReference type="InterPro" id="IPR036322">
    <property type="entry name" value="WD40_repeat_dom_sf"/>
</dbReference>
<evidence type="ECO:0000256" key="5">
    <source>
        <dbReference type="ARBA" id="ARBA00022737"/>
    </source>
</evidence>
<dbReference type="Proteomes" id="UP001175261">
    <property type="component" value="Unassembled WGS sequence"/>
</dbReference>
<comment type="caution">
    <text evidence="10">The sequence shown here is derived from an EMBL/GenBank/DDBJ whole genome shotgun (WGS) entry which is preliminary data.</text>
</comment>
<dbReference type="EMBL" id="JAPDFR010000008">
    <property type="protein sequence ID" value="KAK0384074.1"/>
    <property type="molecule type" value="Genomic_DNA"/>
</dbReference>
<feature type="region of interest" description="Disordered" evidence="9">
    <location>
        <begin position="876"/>
        <end position="918"/>
    </location>
</feature>
<dbReference type="AlphaFoldDB" id="A0AA39GBS6"/>
<keyword evidence="4 8" id="KW-0853">WD repeat</keyword>
<dbReference type="PROSITE" id="PS50294">
    <property type="entry name" value="WD_REPEATS_REGION"/>
    <property type="match status" value="1"/>
</dbReference>
<dbReference type="SUPFAM" id="SSF82171">
    <property type="entry name" value="DPP6 N-terminal domain-like"/>
    <property type="match status" value="1"/>
</dbReference>
<dbReference type="InterPro" id="IPR001680">
    <property type="entry name" value="WD40_rpt"/>
</dbReference>
<evidence type="ECO:0000256" key="8">
    <source>
        <dbReference type="PROSITE-ProRule" id="PRU00221"/>
    </source>
</evidence>
<accession>A0AA39GBS6</accession>
<dbReference type="PROSITE" id="PS50082">
    <property type="entry name" value="WD_REPEATS_2"/>
    <property type="match status" value="1"/>
</dbReference>
<dbReference type="GO" id="GO:0006364">
    <property type="term" value="P:rRNA processing"/>
    <property type="evidence" value="ECO:0007669"/>
    <property type="project" value="UniProtKB-KW"/>
</dbReference>
<keyword evidence="6" id="KW-0804">Transcription</keyword>
<comment type="subcellular location">
    <subcellularLocation>
        <location evidence="1">Nucleus</location>
        <location evidence="1">Nucleolus</location>
    </subcellularLocation>
</comment>
<dbReference type="PANTHER" id="PTHR44215">
    <property type="entry name" value="WD REPEAT-CONTAINING PROTEIN 75"/>
    <property type="match status" value="1"/>
</dbReference>
<feature type="repeat" description="WD" evidence="8">
    <location>
        <begin position="352"/>
        <end position="393"/>
    </location>
</feature>
<proteinExistence type="predicted"/>
<gene>
    <name evidence="10" type="ORF">NLU13_8163</name>
</gene>
<protein>
    <submittedName>
        <fullName evidence="10">Uncharacterized protein</fullName>
    </submittedName>
</protein>
<dbReference type="Pfam" id="PF23869">
    <property type="entry name" value="Beta-prop_WDR75_1st"/>
    <property type="match status" value="1"/>
</dbReference>